<dbReference type="EMBL" id="CP072642">
    <property type="protein sequence ID" value="QUV94598.1"/>
    <property type="molecule type" value="Genomic_DNA"/>
</dbReference>
<dbReference type="Proteomes" id="UP000677668">
    <property type="component" value="Chromosome 1"/>
</dbReference>
<evidence type="ECO:0000256" key="1">
    <source>
        <dbReference type="ARBA" id="ARBA00023002"/>
    </source>
</evidence>
<dbReference type="PROSITE" id="PS51387">
    <property type="entry name" value="FAD_PCMH"/>
    <property type="match status" value="1"/>
</dbReference>
<dbReference type="InterPro" id="IPR007173">
    <property type="entry name" value="ALO_C"/>
</dbReference>
<keyword evidence="5" id="KW-1185">Reference proteome</keyword>
<keyword evidence="2" id="KW-0472">Membrane</keyword>
<protein>
    <submittedName>
        <fullName evidence="4">FAD-binding oxidoreductase</fullName>
    </submittedName>
</protein>
<evidence type="ECO:0000259" key="3">
    <source>
        <dbReference type="PROSITE" id="PS51387"/>
    </source>
</evidence>
<gene>
    <name evidence="4" type="ORF">J8C05_03905</name>
</gene>
<dbReference type="InterPro" id="IPR036318">
    <property type="entry name" value="FAD-bd_PCMH-like_sf"/>
</dbReference>
<evidence type="ECO:0000313" key="5">
    <source>
        <dbReference type="Proteomes" id="UP000677668"/>
    </source>
</evidence>
<dbReference type="InterPro" id="IPR016166">
    <property type="entry name" value="FAD-bd_PCMH"/>
</dbReference>
<evidence type="ECO:0000256" key="2">
    <source>
        <dbReference type="SAM" id="Phobius"/>
    </source>
</evidence>
<feature type="domain" description="FAD-binding PCMH-type" evidence="3">
    <location>
        <begin position="15"/>
        <end position="186"/>
    </location>
</feature>
<feature type="transmembrane region" description="Helical" evidence="2">
    <location>
        <begin position="162"/>
        <end position="181"/>
    </location>
</feature>
<dbReference type="Gene3D" id="3.30.465.10">
    <property type="match status" value="1"/>
</dbReference>
<dbReference type="InterPro" id="IPR010031">
    <property type="entry name" value="FAD_lactone_oxidase-like"/>
</dbReference>
<dbReference type="Pfam" id="PF04030">
    <property type="entry name" value="ALO"/>
    <property type="match status" value="1"/>
</dbReference>
<dbReference type="Pfam" id="PF01565">
    <property type="entry name" value="FAD_binding_4"/>
    <property type="match status" value="1"/>
</dbReference>
<evidence type="ECO:0000313" key="4">
    <source>
        <dbReference type="EMBL" id="QUV94598.1"/>
    </source>
</evidence>
<dbReference type="InterPro" id="IPR006094">
    <property type="entry name" value="Oxid_FAD_bind_N"/>
</dbReference>
<dbReference type="PANTHER" id="PTHR43762:SF1">
    <property type="entry name" value="D-ARABINONO-1,4-LACTONE OXIDASE"/>
    <property type="match status" value="1"/>
</dbReference>
<dbReference type="InterPro" id="IPR016169">
    <property type="entry name" value="FAD-bd_PCMH_sub2"/>
</dbReference>
<sequence>MSLAQRTVRLTSWGRFPVAMAKVARPARQGDLVGLLGDDTHPSLIGRGYGRSYGDAALNTSGVVVEQVHFDRLLAFDETTGVLVAEAGLRLKDILEVFVPRGWFLPVTPGTKYVSLGGALACDIHGKNHHGDGSFSSHVEWFDLLTADGQVRRCSRTEQSDLFWATAGGMGLTGIILTVALKLRRIETAYVSVDYRRTRDLDETLERCDAEDHRYRYAVCWIDCLARGKHLGRSVLMRGDHLPLADLPARYRTQPLRLPRKPEVTVPFSFPNGVINAWTVRAFNIVFYHKHPKATSGVVVDFDSYFYPLDAVLEWNRVYGRRGFIQYQPVIPLETSRATLIRLLEELSRAGIASFLAVLKRFGPQEGLLSFPMPGYTLALDIPVSGDAMFALLDKLDALVVQAGGRIYLGKDARLKPQHLEAMYPQLPVWRRIKQTVDPEGRFSSDLARRVGLVPPD</sequence>
<dbReference type="RefSeq" id="WP_211422880.1">
    <property type="nucleotide sequence ID" value="NZ_CP072642.1"/>
</dbReference>
<keyword evidence="2" id="KW-1133">Transmembrane helix</keyword>
<reference evidence="4 5" key="1">
    <citation type="submission" date="2021-03" db="EMBL/GenBank/DDBJ databases">
        <title>Genomic and phenotypic characterization of Chloracidobacterium isolates provides evidence for multiple species.</title>
        <authorList>
            <person name="Saini M.K."/>
            <person name="Costas A.M.G."/>
            <person name="Tank M."/>
            <person name="Bryant D.A."/>
        </authorList>
    </citation>
    <scope>NUCLEOTIDE SEQUENCE [LARGE SCALE GENOMIC DNA]</scope>
    <source>
        <strain evidence="4 5">N</strain>
    </source>
</reference>
<name>A0ABX8B0V2_9BACT</name>
<proteinExistence type="predicted"/>
<keyword evidence="1" id="KW-0560">Oxidoreductase</keyword>
<organism evidence="4 5">
    <name type="scientific">Chloracidobacterium sp. N</name>
    <dbReference type="NCBI Taxonomy" id="2821540"/>
    <lineage>
        <taxon>Bacteria</taxon>
        <taxon>Pseudomonadati</taxon>
        <taxon>Acidobacteriota</taxon>
        <taxon>Terriglobia</taxon>
        <taxon>Terriglobales</taxon>
        <taxon>Acidobacteriaceae</taxon>
        <taxon>Chloracidobacterium</taxon>
        <taxon>Chloracidobacterium aggregatum</taxon>
    </lineage>
</organism>
<accession>A0ABX8B0V2</accession>
<dbReference type="PANTHER" id="PTHR43762">
    <property type="entry name" value="L-GULONOLACTONE OXIDASE"/>
    <property type="match status" value="1"/>
</dbReference>
<keyword evidence="2" id="KW-0812">Transmembrane</keyword>
<dbReference type="SUPFAM" id="SSF56176">
    <property type="entry name" value="FAD-binding/transporter-associated domain-like"/>
    <property type="match status" value="1"/>
</dbReference>